<gene>
    <name evidence="6" type="primary">benM_2</name>
    <name evidence="6" type="ORF">BkAM31D_22660</name>
</gene>
<dbReference type="GO" id="GO:0003677">
    <property type="term" value="F:DNA binding"/>
    <property type="evidence" value="ECO:0007669"/>
    <property type="project" value="UniProtKB-KW"/>
</dbReference>
<dbReference type="InterPro" id="IPR036388">
    <property type="entry name" value="WH-like_DNA-bd_sf"/>
</dbReference>
<dbReference type="InterPro" id="IPR000847">
    <property type="entry name" value="LysR_HTH_N"/>
</dbReference>
<dbReference type="PANTHER" id="PTHR30346">
    <property type="entry name" value="TRANSCRIPTIONAL DUAL REGULATOR HCAR-RELATED"/>
    <property type="match status" value="1"/>
</dbReference>
<evidence type="ECO:0000256" key="4">
    <source>
        <dbReference type="ARBA" id="ARBA00023163"/>
    </source>
</evidence>
<evidence type="ECO:0000256" key="1">
    <source>
        <dbReference type="ARBA" id="ARBA00009437"/>
    </source>
</evidence>
<dbReference type="GO" id="GO:0032993">
    <property type="term" value="C:protein-DNA complex"/>
    <property type="evidence" value="ECO:0007669"/>
    <property type="project" value="TreeGrafter"/>
</dbReference>
<dbReference type="Gene3D" id="3.40.190.10">
    <property type="entry name" value="Periplasmic binding protein-like II"/>
    <property type="match status" value="2"/>
</dbReference>
<dbReference type="CDD" id="cd08414">
    <property type="entry name" value="PBP2_LTTR_aromatics_like"/>
    <property type="match status" value="1"/>
</dbReference>
<dbReference type="AlphaFoldDB" id="A0A1X9MG62"/>
<dbReference type="InterPro" id="IPR036390">
    <property type="entry name" value="WH_DNA-bd_sf"/>
</dbReference>
<dbReference type="SUPFAM" id="SSF53850">
    <property type="entry name" value="Periplasmic binding protein-like II"/>
    <property type="match status" value="1"/>
</dbReference>
<dbReference type="PRINTS" id="PR00039">
    <property type="entry name" value="HTHLYSR"/>
</dbReference>
<dbReference type="Pfam" id="PF00126">
    <property type="entry name" value="HTH_1"/>
    <property type="match status" value="1"/>
</dbReference>
<evidence type="ECO:0000256" key="3">
    <source>
        <dbReference type="ARBA" id="ARBA00023125"/>
    </source>
</evidence>
<dbReference type="RefSeq" id="WP_066157463.1">
    <property type="nucleotide sequence ID" value="NZ_CP020814.1"/>
</dbReference>
<dbReference type="Proteomes" id="UP000193006">
    <property type="component" value="Chromosome"/>
</dbReference>
<dbReference type="PANTHER" id="PTHR30346:SF0">
    <property type="entry name" value="HCA OPERON TRANSCRIPTIONAL ACTIVATOR HCAR"/>
    <property type="match status" value="1"/>
</dbReference>
<dbReference type="EMBL" id="CP020814">
    <property type="protein sequence ID" value="ARK32438.1"/>
    <property type="molecule type" value="Genomic_DNA"/>
</dbReference>
<dbReference type="PROSITE" id="PS50931">
    <property type="entry name" value="HTH_LYSR"/>
    <property type="match status" value="1"/>
</dbReference>
<sequence length="298" mass="33627">MELRHLKYFVTVAEELHFGRAAIRLNMAQPPLSLQIRQLEEEIGVQLFHRTKRKVELTKEGQYFLEKTYRLLADLDENIETIQKMKRGEVGEIVIGFIATAAYDLVPTIIKLYLNEYPGIKVTLKQITSAEQIIALQNGSIDVGVLSEPAESDQISFQIIREEEMVIALPKEHPLVRQTDAIQLSDLASEPFIITSRQANQGHFDSVINCCFQAGFSPNIIQETAEMSTVISLVAAGIGIALVPSSMKMLLQNEVVYRNVENNKFQSVTALAWKQDSPSEIVHTFIELVKERVVPIYE</sequence>
<dbReference type="FunFam" id="1.10.10.10:FF:000001">
    <property type="entry name" value="LysR family transcriptional regulator"/>
    <property type="match status" value="1"/>
</dbReference>
<dbReference type="Pfam" id="PF03466">
    <property type="entry name" value="LysR_substrate"/>
    <property type="match status" value="1"/>
</dbReference>
<keyword evidence="4" id="KW-0804">Transcription</keyword>
<evidence type="ECO:0000256" key="2">
    <source>
        <dbReference type="ARBA" id="ARBA00023015"/>
    </source>
</evidence>
<dbReference type="KEGG" id="bkw:BkAM31D_22660"/>
<feature type="domain" description="HTH lysR-type" evidence="5">
    <location>
        <begin position="1"/>
        <end position="58"/>
    </location>
</feature>
<evidence type="ECO:0000313" key="6">
    <source>
        <dbReference type="EMBL" id="ARK32438.1"/>
    </source>
</evidence>
<accession>A0A1X9MG62</accession>
<comment type="similarity">
    <text evidence="1">Belongs to the LysR transcriptional regulatory family.</text>
</comment>
<dbReference type="Gene3D" id="1.10.10.10">
    <property type="entry name" value="Winged helix-like DNA-binding domain superfamily/Winged helix DNA-binding domain"/>
    <property type="match status" value="1"/>
</dbReference>
<protein>
    <submittedName>
        <fullName evidence="6">HTH-type transcriptional regulator BenM</fullName>
    </submittedName>
</protein>
<dbReference type="NCBIfam" id="NF045775">
    <property type="entry name" value="acetoin_reg_AlsR"/>
    <property type="match status" value="1"/>
</dbReference>
<organism evidence="6 7">
    <name type="scientific">Halalkalibacter krulwichiae</name>
    <dbReference type="NCBI Taxonomy" id="199441"/>
    <lineage>
        <taxon>Bacteria</taxon>
        <taxon>Bacillati</taxon>
        <taxon>Bacillota</taxon>
        <taxon>Bacilli</taxon>
        <taxon>Bacillales</taxon>
        <taxon>Bacillaceae</taxon>
        <taxon>Halalkalibacter</taxon>
    </lineage>
</organism>
<dbReference type="InterPro" id="IPR005119">
    <property type="entry name" value="LysR_subst-bd"/>
</dbReference>
<keyword evidence="3" id="KW-0238">DNA-binding</keyword>
<evidence type="ECO:0000259" key="5">
    <source>
        <dbReference type="PROSITE" id="PS50931"/>
    </source>
</evidence>
<proteinExistence type="inferred from homology"/>
<name>A0A1X9MG62_9BACI</name>
<dbReference type="STRING" id="199441.BkAM31D_22660"/>
<evidence type="ECO:0000313" key="7">
    <source>
        <dbReference type="Proteomes" id="UP000193006"/>
    </source>
</evidence>
<dbReference type="InterPro" id="IPR054793">
    <property type="entry name" value="AlsR"/>
</dbReference>
<dbReference type="SUPFAM" id="SSF46785">
    <property type="entry name" value="Winged helix' DNA-binding domain"/>
    <property type="match status" value="1"/>
</dbReference>
<keyword evidence="7" id="KW-1185">Reference proteome</keyword>
<dbReference type="GO" id="GO:0003700">
    <property type="term" value="F:DNA-binding transcription factor activity"/>
    <property type="evidence" value="ECO:0007669"/>
    <property type="project" value="InterPro"/>
</dbReference>
<reference evidence="6 7" key="1">
    <citation type="submission" date="2017-04" db="EMBL/GenBank/DDBJ databases">
        <title>Bacillus krulwichiae AM31D Genome sequencing and assembly.</title>
        <authorList>
            <person name="Krulwich T.A."/>
            <person name="Anastor L."/>
            <person name="Ehrlich R."/>
            <person name="Ehrlich G.D."/>
            <person name="Janto B."/>
        </authorList>
    </citation>
    <scope>NUCLEOTIDE SEQUENCE [LARGE SCALE GENOMIC DNA]</scope>
    <source>
        <strain evidence="6 7">AM31D</strain>
    </source>
</reference>
<keyword evidence="2" id="KW-0805">Transcription regulation</keyword>